<proteinExistence type="predicted"/>
<sequence length="73" mass="8043">MPGGYHGYCAMTDQQAIQREGCSAWQNSLFLSPLFKEILTLPGDNRENANAPTFPHIPAAGTWPHCLAEWRAG</sequence>
<dbReference type="EMBL" id="AP023326">
    <property type="protein sequence ID" value="BCI66666.1"/>
    <property type="molecule type" value="Genomic_DNA"/>
</dbReference>
<dbReference type="AlphaFoldDB" id="A0A6S6PIK2"/>
<name>A0A6S6PIK2_ACEAC</name>
<accession>A0A6S6PIK2</accession>
<protein>
    <submittedName>
        <fullName evidence="1">Uncharacterized protein</fullName>
    </submittedName>
</protein>
<gene>
    <name evidence="1" type="ORF">AAJCM20276_12900</name>
</gene>
<organism evidence="1 2">
    <name type="scientific">Acetobacter aceti</name>
    <dbReference type="NCBI Taxonomy" id="435"/>
    <lineage>
        <taxon>Bacteria</taxon>
        <taxon>Pseudomonadati</taxon>
        <taxon>Pseudomonadota</taxon>
        <taxon>Alphaproteobacteria</taxon>
        <taxon>Acetobacterales</taxon>
        <taxon>Acetobacteraceae</taxon>
        <taxon>Acetobacter</taxon>
        <taxon>Acetobacter subgen. Acetobacter</taxon>
    </lineage>
</organism>
<evidence type="ECO:0000313" key="1">
    <source>
        <dbReference type="EMBL" id="BCI66666.1"/>
    </source>
</evidence>
<dbReference type="Proteomes" id="UP000515220">
    <property type="component" value="Chromosome"/>
</dbReference>
<reference evidence="1 2" key="1">
    <citation type="submission" date="2020-07" db="EMBL/GenBank/DDBJ databases">
        <title>Complete Genome Sequence of an acetic acid bacterium, Acetobacter aceti JCM20276.</title>
        <authorList>
            <person name="Hirose Y."/>
            <person name="Mihara H."/>
        </authorList>
    </citation>
    <scope>NUCLEOTIDE SEQUENCE [LARGE SCALE GENOMIC DNA]</scope>
    <source>
        <strain evidence="1 2">JCM20276</strain>
    </source>
</reference>
<evidence type="ECO:0000313" key="2">
    <source>
        <dbReference type="Proteomes" id="UP000515220"/>
    </source>
</evidence>